<evidence type="ECO:0000256" key="4">
    <source>
        <dbReference type="PIRSR" id="PIRSR006806-1"/>
    </source>
</evidence>
<evidence type="ECO:0000256" key="2">
    <source>
        <dbReference type="ARBA" id="ARBA00022741"/>
    </source>
</evidence>
<dbReference type="GO" id="GO:0046872">
    <property type="term" value="F:metal ion binding"/>
    <property type="evidence" value="ECO:0007669"/>
    <property type="project" value="UniProtKB-KW"/>
</dbReference>
<dbReference type="InterPro" id="IPR024185">
    <property type="entry name" value="FTHF_cligase-like_sf"/>
</dbReference>
<dbReference type="GO" id="GO:0009396">
    <property type="term" value="P:folic acid-containing compound biosynthetic process"/>
    <property type="evidence" value="ECO:0007669"/>
    <property type="project" value="TreeGrafter"/>
</dbReference>
<feature type="binding site" evidence="4">
    <location>
        <begin position="4"/>
        <end position="8"/>
    </location>
    <ligand>
        <name>ATP</name>
        <dbReference type="ChEBI" id="CHEBI:30616"/>
    </ligand>
</feature>
<proteinExistence type="inferred from homology"/>
<evidence type="ECO:0000256" key="3">
    <source>
        <dbReference type="ARBA" id="ARBA00022840"/>
    </source>
</evidence>
<feature type="binding site" evidence="4">
    <location>
        <position position="55"/>
    </location>
    <ligand>
        <name>substrate</name>
    </ligand>
</feature>
<name>A0A0J6FU04_9BACL</name>
<dbReference type="NCBIfam" id="TIGR02727">
    <property type="entry name" value="MTHFS_bact"/>
    <property type="match status" value="1"/>
</dbReference>
<evidence type="ECO:0000313" key="6">
    <source>
        <dbReference type="EMBL" id="KMM37822.1"/>
    </source>
</evidence>
<dbReference type="Gene3D" id="3.40.50.10420">
    <property type="entry name" value="NagB/RpiA/CoA transferase-like"/>
    <property type="match status" value="1"/>
</dbReference>
<keyword evidence="2 4" id="KW-0547">Nucleotide-binding</keyword>
<evidence type="ECO:0000313" key="7">
    <source>
        <dbReference type="Proteomes" id="UP000035996"/>
    </source>
</evidence>
<keyword evidence="7" id="KW-1185">Reference proteome</keyword>
<keyword evidence="5" id="KW-0479">Metal-binding</keyword>
<sequence length="188" mass="21829">MQSKHEWRTNMKARLNEITPNEKEKLDNEIKEQLFTYKHYLRSETIGLTIAMKNEVNTKSIIEAAWSEGKKVAVPKCDPKSKQMTFYYLTEWNQLETVYFGLKEPKPEETIICHTHEIDLLVVPGLIFDQKGYRIGFGGGFYDRFLQNYPNATVSLAYEFQLVDSVPVESFDIPVQAIITNEQLLSVR</sequence>
<dbReference type="PIRSF" id="PIRSF006806">
    <property type="entry name" value="FTHF_cligase"/>
    <property type="match status" value="1"/>
</dbReference>
<dbReference type="Proteomes" id="UP000035996">
    <property type="component" value="Unassembled WGS sequence"/>
</dbReference>
<dbReference type="OrthoDB" id="9801938at2"/>
<dbReference type="AlphaFoldDB" id="A0A0J6FU04"/>
<accession>A0A0J6FU04</accession>
<organism evidence="6 7">
    <name type="scientific">Guptibacillus hwajinpoensis</name>
    <dbReference type="NCBI Taxonomy" id="208199"/>
    <lineage>
        <taxon>Bacteria</taxon>
        <taxon>Bacillati</taxon>
        <taxon>Bacillota</taxon>
        <taxon>Bacilli</taxon>
        <taxon>Bacillales</taxon>
        <taxon>Guptibacillaceae</taxon>
        <taxon>Guptibacillus</taxon>
    </lineage>
</organism>
<evidence type="ECO:0000256" key="1">
    <source>
        <dbReference type="ARBA" id="ARBA00010638"/>
    </source>
</evidence>
<comment type="catalytic activity">
    <reaction evidence="5">
        <text>(6S)-5-formyl-5,6,7,8-tetrahydrofolate + ATP = (6R)-5,10-methenyltetrahydrofolate + ADP + phosphate</text>
        <dbReference type="Rhea" id="RHEA:10488"/>
        <dbReference type="ChEBI" id="CHEBI:30616"/>
        <dbReference type="ChEBI" id="CHEBI:43474"/>
        <dbReference type="ChEBI" id="CHEBI:57455"/>
        <dbReference type="ChEBI" id="CHEBI:57457"/>
        <dbReference type="ChEBI" id="CHEBI:456216"/>
        <dbReference type="EC" id="6.3.3.2"/>
    </reaction>
</comment>
<dbReference type="InterPro" id="IPR002698">
    <property type="entry name" value="FTHF_cligase"/>
</dbReference>
<dbReference type="EMBL" id="LELK01000001">
    <property type="protein sequence ID" value="KMM37822.1"/>
    <property type="molecule type" value="Genomic_DNA"/>
</dbReference>
<comment type="cofactor">
    <cofactor evidence="5">
        <name>Mg(2+)</name>
        <dbReference type="ChEBI" id="CHEBI:18420"/>
    </cofactor>
</comment>
<dbReference type="STRING" id="157733.AB986_00295"/>
<dbReference type="PATRIC" id="fig|157733.3.peg.2258"/>
<dbReference type="GO" id="GO:0005524">
    <property type="term" value="F:ATP binding"/>
    <property type="evidence" value="ECO:0007669"/>
    <property type="project" value="UniProtKB-KW"/>
</dbReference>
<protein>
    <recommendedName>
        <fullName evidence="5">5-formyltetrahydrofolate cyclo-ligase</fullName>
        <ecNumber evidence="5">6.3.3.2</ecNumber>
    </recommendedName>
</protein>
<feature type="binding site" evidence="4">
    <location>
        <position position="50"/>
    </location>
    <ligand>
        <name>substrate</name>
    </ligand>
</feature>
<dbReference type="GO" id="GO:0030272">
    <property type="term" value="F:5-formyltetrahydrofolate cyclo-ligase activity"/>
    <property type="evidence" value="ECO:0007669"/>
    <property type="project" value="UniProtKB-EC"/>
</dbReference>
<dbReference type="EC" id="6.3.3.2" evidence="5"/>
<dbReference type="Pfam" id="PF01812">
    <property type="entry name" value="5-FTHF_cyc-lig"/>
    <property type="match status" value="1"/>
</dbReference>
<dbReference type="PANTHER" id="PTHR23407">
    <property type="entry name" value="ATPASE INHIBITOR/5-FORMYLTETRAHYDROFOLATE CYCLO-LIGASE"/>
    <property type="match status" value="1"/>
</dbReference>
<keyword evidence="5" id="KW-0460">Magnesium</keyword>
<reference evidence="6" key="1">
    <citation type="submission" date="2015-06" db="EMBL/GenBank/DDBJ databases">
        <authorList>
            <person name="Liu B."/>
            <person name="Wang J."/>
            <person name="Zhu Y."/>
            <person name="Liu G."/>
            <person name="Chen Q."/>
            <person name="Zheng C."/>
            <person name="Che J."/>
            <person name="Ge C."/>
            <person name="Shi H."/>
            <person name="Pan Z."/>
            <person name="Liu X."/>
        </authorList>
    </citation>
    <scope>NUCLEOTIDE SEQUENCE [LARGE SCALE GENOMIC DNA]</scope>
    <source>
        <strain evidence="6">DSM 16346</strain>
    </source>
</reference>
<dbReference type="RefSeq" id="WP_048308895.1">
    <property type="nucleotide sequence ID" value="NZ_CP119526.1"/>
</dbReference>
<keyword evidence="3 4" id="KW-0067">ATP-binding</keyword>
<dbReference type="SUPFAM" id="SSF100950">
    <property type="entry name" value="NagB/RpiA/CoA transferase-like"/>
    <property type="match status" value="1"/>
</dbReference>
<comment type="caution">
    <text evidence="6">The sequence shown here is derived from an EMBL/GenBank/DDBJ whole genome shotgun (WGS) entry which is preliminary data.</text>
</comment>
<gene>
    <name evidence="6" type="ORF">AB986_00295</name>
</gene>
<dbReference type="PANTHER" id="PTHR23407:SF1">
    <property type="entry name" value="5-FORMYLTETRAHYDROFOLATE CYCLO-LIGASE"/>
    <property type="match status" value="1"/>
</dbReference>
<comment type="similarity">
    <text evidence="1 5">Belongs to the 5-formyltetrahydrofolate cyclo-ligase family.</text>
</comment>
<feature type="binding site" evidence="4">
    <location>
        <begin position="134"/>
        <end position="142"/>
    </location>
    <ligand>
        <name>ATP</name>
        <dbReference type="ChEBI" id="CHEBI:30616"/>
    </ligand>
</feature>
<dbReference type="GO" id="GO:0035999">
    <property type="term" value="P:tetrahydrofolate interconversion"/>
    <property type="evidence" value="ECO:0007669"/>
    <property type="project" value="TreeGrafter"/>
</dbReference>
<dbReference type="InterPro" id="IPR037171">
    <property type="entry name" value="NagB/RpiA_transferase-like"/>
</dbReference>
<evidence type="ECO:0000256" key="5">
    <source>
        <dbReference type="RuleBase" id="RU361279"/>
    </source>
</evidence>